<evidence type="ECO:0000313" key="1">
    <source>
        <dbReference type="EMBL" id="SHJ44849.1"/>
    </source>
</evidence>
<gene>
    <name evidence="1" type="ORF">SAMN02745244_02537</name>
</gene>
<keyword evidence="2" id="KW-1185">Reference proteome</keyword>
<dbReference type="Proteomes" id="UP000184512">
    <property type="component" value="Unassembled WGS sequence"/>
</dbReference>
<protein>
    <submittedName>
        <fullName evidence="1">Uncharacterized protein</fullName>
    </submittedName>
</protein>
<organism evidence="1 2">
    <name type="scientific">Tessaracoccus bendigoensis DSM 12906</name>
    <dbReference type="NCBI Taxonomy" id="1123357"/>
    <lineage>
        <taxon>Bacteria</taxon>
        <taxon>Bacillati</taxon>
        <taxon>Actinomycetota</taxon>
        <taxon>Actinomycetes</taxon>
        <taxon>Propionibacteriales</taxon>
        <taxon>Propionibacteriaceae</taxon>
        <taxon>Tessaracoccus</taxon>
    </lineage>
</organism>
<evidence type="ECO:0000313" key="2">
    <source>
        <dbReference type="Proteomes" id="UP000184512"/>
    </source>
</evidence>
<dbReference type="EMBL" id="FQZG01000049">
    <property type="protein sequence ID" value="SHJ44849.1"/>
    <property type="molecule type" value="Genomic_DNA"/>
</dbReference>
<proteinExistence type="predicted"/>
<name>A0A1M6JDP3_9ACTN</name>
<dbReference type="AlphaFoldDB" id="A0A1M6JDP3"/>
<accession>A0A1M6JDP3</accession>
<reference evidence="1 2" key="1">
    <citation type="submission" date="2016-11" db="EMBL/GenBank/DDBJ databases">
        <authorList>
            <person name="Jaros S."/>
            <person name="Januszkiewicz K."/>
            <person name="Wedrychowicz H."/>
        </authorList>
    </citation>
    <scope>NUCLEOTIDE SEQUENCE [LARGE SCALE GENOMIC DNA]</scope>
    <source>
        <strain evidence="1 2">DSM 12906</strain>
    </source>
</reference>
<sequence length="65" mass="7309">METEGTVPPRPVLSKAMFQGPADAYDSFMGRYSRALAPAFGDFCLPSVGRFLCWLRPRGIDRRSR</sequence>